<protein>
    <recommendedName>
        <fullName evidence="3">[Ribosomal protein bS18]-alanine N-acetyltransferase</fullName>
        <ecNumber evidence="3">2.3.1.266</ecNumber>
    </recommendedName>
</protein>
<dbReference type="Proteomes" id="UP000744769">
    <property type="component" value="Unassembled WGS sequence"/>
</dbReference>
<dbReference type="InterPro" id="IPR000182">
    <property type="entry name" value="GNAT_dom"/>
</dbReference>
<keyword evidence="3" id="KW-0963">Cytoplasm</keyword>
<dbReference type="InterPro" id="IPR016181">
    <property type="entry name" value="Acyl_CoA_acyltransferase"/>
</dbReference>
<keyword evidence="2" id="KW-0012">Acyltransferase</keyword>
<organism evidence="5 6">
    <name type="scientific">Metallococcus carri</name>
    <dbReference type="NCBI Taxonomy" id="1656884"/>
    <lineage>
        <taxon>Bacteria</taxon>
        <taxon>Bacillati</taxon>
        <taxon>Actinomycetota</taxon>
        <taxon>Actinomycetes</taxon>
        <taxon>Micrococcales</taxon>
        <taxon>Dermacoccaceae</taxon>
        <taxon>Metallococcus</taxon>
    </lineage>
</organism>
<keyword evidence="5" id="KW-0687">Ribonucleoprotein</keyword>
<evidence type="ECO:0000313" key="6">
    <source>
        <dbReference type="Proteomes" id="UP000744769"/>
    </source>
</evidence>
<evidence type="ECO:0000256" key="2">
    <source>
        <dbReference type="ARBA" id="ARBA00023315"/>
    </source>
</evidence>
<name>A0A967B8C6_9MICO</name>
<evidence type="ECO:0000256" key="3">
    <source>
        <dbReference type="RuleBase" id="RU363094"/>
    </source>
</evidence>
<dbReference type="RefSeq" id="WP_166197316.1">
    <property type="nucleotide sequence ID" value="NZ_JAAOIV010000009.1"/>
</dbReference>
<dbReference type="GO" id="GO:0005840">
    <property type="term" value="C:ribosome"/>
    <property type="evidence" value="ECO:0007669"/>
    <property type="project" value="UniProtKB-KW"/>
</dbReference>
<dbReference type="GO" id="GO:0005737">
    <property type="term" value="C:cytoplasm"/>
    <property type="evidence" value="ECO:0007669"/>
    <property type="project" value="UniProtKB-SubCell"/>
</dbReference>
<dbReference type="GO" id="GO:0008999">
    <property type="term" value="F:protein-N-terminal-alanine acetyltransferase activity"/>
    <property type="evidence" value="ECO:0007669"/>
    <property type="project" value="UniProtKB-EC"/>
</dbReference>
<evidence type="ECO:0000313" key="5">
    <source>
        <dbReference type="EMBL" id="NHN56651.1"/>
    </source>
</evidence>
<comment type="function">
    <text evidence="3">Acetylates the N-terminal alanine of ribosomal protein bS18.</text>
</comment>
<comment type="catalytic activity">
    <reaction evidence="3">
        <text>N-terminal L-alanyl-[ribosomal protein bS18] + acetyl-CoA = N-terminal N(alpha)-acetyl-L-alanyl-[ribosomal protein bS18] + CoA + H(+)</text>
        <dbReference type="Rhea" id="RHEA:43756"/>
        <dbReference type="Rhea" id="RHEA-COMP:10676"/>
        <dbReference type="Rhea" id="RHEA-COMP:10677"/>
        <dbReference type="ChEBI" id="CHEBI:15378"/>
        <dbReference type="ChEBI" id="CHEBI:57287"/>
        <dbReference type="ChEBI" id="CHEBI:57288"/>
        <dbReference type="ChEBI" id="CHEBI:64718"/>
        <dbReference type="ChEBI" id="CHEBI:83683"/>
        <dbReference type="EC" id="2.3.1.266"/>
    </reaction>
</comment>
<dbReference type="NCBIfam" id="TIGR01575">
    <property type="entry name" value="rimI"/>
    <property type="match status" value="1"/>
</dbReference>
<dbReference type="EC" id="2.3.1.266" evidence="3"/>
<sequence length="151" mass="16878">MIDYRELAWPDIPQLVALDRELFPRDAWPETTWWAELAGRPQRRYRVGVQGDRVVAYAGVDCPGEVADVMTIGVAADAQGGGAGRMLLDWMVVQAEDSGASALMLEVRDSNARARDLYSRNGFEQISVRRRYYQPEGEDAIVMRRFIGGAA</sequence>
<dbReference type="EMBL" id="JAAOIV010000009">
    <property type="protein sequence ID" value="NHN56651.1"/>
    <property type="molecule type" value="Genomic_DNA"/>
</dbReference>
<comment type="subcellular location">
    <subcellularLocation>
        <location evidence="3">Cytoplasm</location>
    </subcellularLocation>
</comment>
<dbReference type="PROSITE" id="PS51186">
    <property type="entry name" value="GNAT"/>
    <property type="match status" value="1"/>
</dbReference>
<gene>
    <name evidence="5" type="primary">rimI</name>
    <name evidence="5" type="ORF">G9U51_12755</name>
</gene>
<dbReference type="SUPFAM" id="SSF55729">
    <property type="entry name" value="Acyl-CoA N-acyltransferases (Nat)"/>
    <property type="match status" value="1"/>
</dbReference>
<reference evidence="5" key="1">
    <citation type="submission" date="2020-03" db="EMBL/GenBank/DDBJ databases">
        <title>Draft sequencing of Calidifontibacter sp. DB0510.</title>
        <authorList>
            <person name="Kim D.-U."/>
        </authorList>
    </citation>
    <scope>NUCLEOTIDE SEQUENCE</scope>
    <source>
        <strain evidence="5">DB0510</strain>
    </source>
</reference>
<dbReference type="PANTHER" id="PTHR43877">
    <property type="entry name" value="AMINOALKYLPHOSPHONATE N-ACETYLTRANSFERASE-RELATED-RELATED"/>
    <property type="match status" value="1"/>
</dbReference>
<dbReference type="InterPro" id="IPR050832">
    <property type="entry name" value="Bact_Acetyltransf"/>
</dbReference>
<keyword evidence="6" id="KW-1185">Reference proteome</keyword>
<evidence type="ECO:0000259" key="4">
    <source>
        <dbReference type="PROSITE" id="PS51186"/>
    </source>
</evidence>
<accession>A0A967B8C6</accession>
<proteinExistence type="inferred from homology"/>
<comment type="caution">
    <text evidence="5">The sequence shown here is derived from an EMBL/GenBank/DDBJ whole genome shotgun (WGS) entry which is preliminary data.</text>
</comment>
<dbReference type="Gene3D" id="3.40.630.30">
    <property type="match status" value="1"/>
</dbReference>
<dbReference type="Pfam" id="PF00583">
    <property type="entry name" value="Acetyltransf_1"/>
    <property type="match status" value="1"/>
</dbReference>
<evidence type="ECO:0000256" key="1">
    <source>
        <dbReference type="ARBA" id="ARBA00022679"/>
    </source>
</evidence>
<keyword evidence="1" id="KW-0808">Transferase</keyword>
<dbReference type="InterPro" id="IPR006464">
    <property type="entry name" value="AcTrfase_RimI/Ard1"/>
</dbReference>
<feature type="domain" description="N-acetyltransferase" evidence="4">
    <location>
        <begin position="2"/>
        <end position="148"/>
    </location>
</feature>
<keyword evidence="5" id="KW-0689">Ribosomal protein</keyword>
<dbReference type="AlphaFoldDB" id="A0A967B8C6"/>
<comment type="similarity">
    <text evidence="3">Belongs to the acetyltransferase family. RimI subfamily.</text>
</comment>